<gene>
    <name evidence="2" type="primary">LOC101885776</name>
</gene>
<accession>A0AC58JFW5</accession>
<sequence>MSSVRVSVSEALWGMCVADALSMPVHWYYNTADIRRDFSGWIQSYRTPRHTHPSSILSLSNTAGSGRSAGSAAAAVSVVGNVILHDKLKFWTAPRGSVHYHHDLPAGANTLNVLCAVRAAGVLSSVRCVCDASARAAVLQDYVQFMTTPGSHRDTYAESFHRGFFSDWQQLRPTAAAQVLEFAERRSTRMLTAARADDQLNAIGCLPMAIPFILLSATANEDQAVSAAVEFVKLTHPHPALEPLVCVYARALHATLNGACVKQQAEAALRSPVLNTWNTCQKFIQQAERCGASAEERLQVHQRAVETLGLACYTPGAFSSLFYLAYSFHDDVVEGILANTNCGGENCNRGAALGALLGARAAHIGSSVPQHWKSGLLDTQQHTVHDILHNLNTHTPV</sequence>
<proteinExistence type="predicted"/>
<evidence type="ECO:0000313" key="1">
    <source>
        <dbReference type="Proteomes" id="UP000000437"/>
    </source>
</evidence>
<reference evidence="2" key="1">
    <citation type="submission" date="2025-08" db="UniProtKB">
        <authorList>
            <consortium name="RefSeq"/>
        </authorList>
    </citation>
    <scope>IDENTIFICATION</scope>
    <source>
        <strain evidence="2">Tuebingen</strain>
        <tissue evidence="2">Fibroblasts and whole tissue</tissue>
    </source>
</reference>
<organism evidence="1 2">
    <name type="scientific">Danio rerio</name>
    <name type="common">Zebrafish</name>
    <name type="synonym">Brachydanio rerio</name>
    <dbReference type="NCBI Taxonomy" id="7955"/>
    <lineage>
        <taxon>Eukaryota</taxon>
        <taxon>Metazoa</taxon>
        <taxon>Chordata</taxon>
        <taxon>Craniata</taxon>
        <taxon>Vertebrata</taxon>
        <taxon>Euteleostomi</taxon>
        <taxon>Actinopterygii</taxon>
        <taxon>Neopterygii</taxon>
        <taxon>Teleostei</taxon>
        <taxon>Ostariophysi</taxon>
        <taxon>Cypriniformes</taxon>
        <taxon>Danionidae</taxon>
        <taxon>Danioninae</taxon>
        <taxon>Danio</taxon>
    </lineage>
</organism>
<dbReference type="RefSeq" id="XP_073805374.1">
    <property type="nucleotide sequence ID" value="XM_073949273.1"/>
</dbReference>
<name>A0AC58JFW5_DANRE</name>
<dbReference type="Proteomes" id="UP000000437">
    <property type="component" value="Chromosome 1"/>
</dbReference>
<protein>
    <submittedName>
        <fullName evidence="2">Uncharacterized protein isoform X1</fullName>
    </submittedName>
</protein>
<keyword evidence="1" id="KW-1185">Reference proteome</keyword>
<evidence type="ECO:0000313" key="2">
    <source>
        <dbReference type="RefSeq" id="XP_073805374.1"/>
    </source>
</evidence>